<evidence type="ECO:0000259" key="7">
    <source>
        <dbReference type="Pfam" id="PF00814"/>
    </source>
</evidence>
<evidence type="ECO:0000256" key="5">
    <source>
        <dbReference type="ARBA" id="ARBA00048117"/>
    </source>
</evidence>
<comment type="function">
    <text evidence="6">Required for the formation of a threonylcarbamoyl group on adenosine at position 37 (t(6)A37) in tRNAs that read codons beginning with adenine. Is involved in the transfer of the threonylcarbamoyl moiety of threonylcarbamoyl-AMP (TC-AMP) to the N6 group of A37, together with TsaE and TsaB. TsaD likely plays a direct catalytic role in this reaction.</text>
</comment>
<dbReference type="InterPro" id="IPR022450">
    <property type="entry name" value="TsaD"/>
</dbReference>
<feature type="binding site" evidence="6">
    <location>
        <position position="282"/>
    </location>
    <ligand>
        <name>substrate</name>
    </ligand>
</feature>
<evidence type="ECO:0000256" key="3">
    <source>
        <dbReference type="ARBA" id="ARBA00022723"/>
    </source>
</evidence>
<evidence type="ECO:0000313" key="9">
    <source>
        <dbReference type="Proteomes" id="UP000178367"/>
    </source>
</evidence>
<dbReference type="InterPro" id="IPR043129">
    <property type="entry name" value="ATPase_NBD"/>
</dbReference>
<evidence type="ECO:0000313" key="8">
    <source>
        <dbReference type="EMBL" id="OGF25719.1"/>
    </source>
</evidence>
<feature type="domain" description="Gcp-like" evidence="7">
    <location>
        <begin position="26"/>
        <end position="317"/>
    </location>
</feature>
<dbReference type="GO" id="GO:0005737">
    <property type="term" value="C:cytoplasm"/>
    <property type="evidence" value="ECO:0007669"/>
    <property type="project" value="UniProtKB-SubCell"/>
</dbReference>
<dbReference type="Gene3D" id="3.30.420.40">
    <property type="match status" value="2"/>
</dbReference>
<protein>
    <recommendedName>
        <fullName evidence="6">tRNA N6-adenosine threonylcarbamoyltransferase</fullName>
        <ecNumber evidence="6">2.3.1.234</ecNumber>
    </recommendedName>
    <alternativeName>
        <fullName evidence="6">N6-L-threonylcarbamoyladenine synthase</fullName>
        <shortName evidence="6">t(6)A synthase</shortName>
    </alternativeName>
    <alternativeName>
        <fullName evidence="6">t(6)A37 threonylcarbamoyladenosine biosynthesis protein TsaD</fullName>
    </alternativeName>
    <alternativeName>
        <fullName evidence="6">tRNA threonylcarbamoyladenosine biosynthesis protein TsaD</fullName>
    </alternativeName>
</protein>
<comment type="cofactor">
    <cofactor evidence="6">
        <name>Fe(2+)</name>
        <dbReference type="ChEBI" id="CHEBI:29033"/>
    </cofactor>
    <text evidence="6">Binds 1 Fe(2+) ion per subunit.</text>
</comment>
<dbReference type="InterPro" id="IPR017861">
    <property type="entry name" value="KAE1/TsaD"/>
</dbReference>
<dbReference type="Pfam" id="PF00814">
    <property type="entry name" value="TsaD"/>
    <property type="match status" value="1"/>
</dbReference>
<keyword evidence="6" id="KW-0963">Cytoplasm</keyword>
<name>A0A1F5SGD1_9BACT</name>
<dbReference type="NCBIfam" id="TIGR03723">
    <property type="entry name" value="T6A_TsaD_YgjD"/>
    <property type="match status" value="1"/>
</dbReference>
<keyword evidence="3 6" id="KW-0479">Metal-binding</keyword>
<dbReference type="EMBL" id="MFGB01000020">
    <property type="protein sequence ID" value="OGF25719.1"/>
    <property type="molecule type" value="Genomic_DNA"/>
</dbReference>
<comment type="subcellular location">
    <subcellularLocation>
        <location evidence="6">Cytoplasm</location>
    </subcellularLocation>
</comment>
<evidence type="ECO:0000256" key="4">
    <source>
        <dbReference type="ARBA" id="ARBA00023315"/>
    </source>
</evidence>
<dbReference type="EC" id="2.3.1.234" evidence="6"/>
<dbReference type="CDD" id="cd24133">
    <property type="entry name" value="ASKHA_NBD_TsaD_bac"/>
    <property type="match status" value="1"/>
</dbReference>
<feature type="binding site" evidence="6">
    <location>
        <position position="169"/>
    </location>
    <ligand>
        <name>substrate</name>
    </ligand>
</feature>
<dbReference type="GO" id="GO:0005506">
    <property type="term" value="F:iron ion binding"/>
    <property type="evidence" value="ECO:0007669"/>
    <property type="project" value="UniProtKB-UniRule"/>
</dbReference>
<gene>
    <name evidence="6" type="primary">tsaD</name>
    <name evidence="8" type="ORF">A2227_00740</name>
</gene>
<dbReference type="FunFam" id="3.30.420.40:FF:000012">
    <property type="entry name" value="tRNA N6-adenosine threonylcarbamoyltransferase"/>
    <property type="match status" value="1"/>
</dbReference>
<dbReference type="SUPFAM" id="SSF53067">
    <property type="entry name" value="Actin-like ATPase domain"/>
    <property type="match status" value="1"/>
</dbReference>
<keyword evidence="1 6" id="KW-0808">Transferase</keyword>
<feature type="binding site" evidence="6">
    <location>
        <position position="112"/>
    </location>
    <ligand>
        <name>Fe cation</name>
        <dbReference type="ChEBI" id="CHEBI:24875"/>
    </ligand>
</feature>
<sequence>MIMLGIETSCDETAAAIAEGKGKNVKILSNVVSSQIEIHKKYGGVVPEVAAREHVLNILSVVDSALEKSGKKKIDAISVTIGPGLITSLVVGIETAKVLAYARKLPVIGINHIEGHVYANFINRKKDVEFPAMILTVSGGHTMLVLMRGHGRYKTIGETRDDAAGEAFDKAAKLMGIGYPGGPAIAAQAEKFQTTNKFEIRNSKIVLPRPMINSGDFDFSFSGLKTALFYELKKDKNWKKRIPEYCYEFQQAAVDTLVFKTIKAAEKYKAKTVMLAGGVAANTELRKQLEKAVKEKLKAAFVMPDLIYTTDNAAMVAAAGYFRALKKNFTPWEKLKVDCNLELK</sequence>
<dbReference type="STRING" id="1797994.A2227_00740"/>
<feature type="binding site" evidence="6">
    <location>
        <position position="311"/>
    </location>
    <ligand>
        <name>Fe cation</name>
        <dbReference type="ChEBI" id="CHEBI:24875"/>
    </ligand>
</feature>
<reference evidence="8 9" key="1">
    <citation type="journal article" date="2016" name="Nat. Commun.">
        <title>Thousands of microbial genomes shed light on interconnected biogeochemical processes in an aquifer system.</title>
        <authorList>
            <person name="Anantharaman K."/>
            <person name="Brown C.T."/>
            <person name="Hug L.A."/>
            <person name="Sharon I."/>
            <person name="Castelle C.J."/>
            <person name="Probst A.J."/>
            <person name="Thomas B.C."/>
            <person name="Singh A."/>
            <person name="Wilkins M.J."/>
            <person name="Karaoz U."/>
            <person name="Brodie E.L."/>
            <person name="Williams K.H."/>
            <person name="Hubbard S.S."/>
            <person name="Banfield J.F."/>
        </authorList>
    </citation>
    <scope>NUCLEOTIDE SEQUENCE [LARGE SCALE GENOMIC DNA]</scope>
</reference>
<evidence type="ECO:0000256" key="2">
    <source>
        <dbReference type="ARBA" id="ARBA00022694"/>
    </source>
</evidence>
<keyword evidence="6" id="KW-0408">Iron</keyword>
<evidence type="ECO:0000256" key="1">
    <source>
        <dbReference type="ARBA" id="ARBA00022679"/>
    </source>
</evidence>
<feature type="binding site" evidence="6">
    <location>
        <position position="182"/>
    </location>
    <ligand>
        <name>substrate</name>
    </ligand>
</feature>
<comment type="caution">
    <text evidence="6">Lacks conserved residue(s) required for the propagation of feature annotation.</text>
</comment>
<evidence type="ECO:0000256" key="6">
    <source>
        <dbReference type="HAMAP-Rule" id="MF_01445"/>
    </source>
</evidence>
<comment type="catalytic activity">
    <reaction evidence="5 6">
        <text>L-threonylcarbamoyladenylate + adenosine(37) in tRNA = N(6)-L-threonylcarbamoyladenosine(37) in tRNA + AMP + H(+)</text>
        <dbReference type="Rhea" id="RHEA:37059"/>
        <dbReference type="Rhea" id="RHEA-COMP:10162"/>
        <dbReference type="Rhea" id="RHEA-COMP:10163"/>
        <dbReference type="ChEBI" id="CHEBI:15378"/>
        <dbReference type="ChEBI" id="CHEBI:73682"/>
        <dbReference type="ChEBI" id="CHEBI:74411"/>
        <dbReference type="ChEBI" id="CHEBI:74418"/>
        <dbReference type="ChEBI" id="CHEBI:456215"/>
        <dbReference type="EC" id="2.3.1.234"/>
    </reaction>
</comment>
<accession>A0A1F5SGD1</accession>
<dbReference type="Proteomes" id="UP000178367">
    <property type="component" value="Unassembled WGS sequence"/>
</dbReference>
<organism evidence="8 9">
    <name type="scientific">Candidatus Falkowbacteria bacterium RIFOXYA2_FULL_47_19</name>
    <dbReference type="NCBI Taxonomy" id="1797994"/>
    <lineage>
        <taxon>Bacteria</taxon>
        <taxon>Candidatus Falkowiibacteriota</taxon>
    </lineage>
</organism>
<feature type="binding site" evidence="6">
    <location>
        <begin position="136"/>
        <end position="140"/>
    </location>
    <ligand>
        <name>substrate</name>
    </ligand>
</feature>
<dbReference type="NCBIfam" id="TIGR00329">
    <property type="entry name" value="gcp_kae1"/>
    <property type="match status" value="1"/>
</dbReference>
<comment type="similarity">
    <text evidence="6">Belongs to the KAE1 / TsaD family.</text>
</comment>
<dbReference type="HAMAP" id="MF_01445">
    <property type="entry name" value="TsaD"/>
    <property type="match status" value="1"/>
</dbReference>
<dbReference type="PANTHER" id="PTHR11735">
    <property type="entry name" value="TRNA N6-ADENOSINE THREONYLCARBAMOYLTRANSFERASE"/>
    <property type="match status" value="1"/>
</dbReference>
<dbReference type="PRINTS" id="PR00789">
    <property type="entry name" value="OSIALOPTASE"/>
</dbReference>
<feature type="binding site" evidence="6">
    <location>
        <position position="116"/>
    </location>
    <ligand>
        <name>Fe cation</name>
        <dbReference type="ChEBI" id="CHEBI:24875"/>
    </ligand>
</feature>
<dbReference type="InterPro" id="IPR000905">
    <property type="entry name" value="Gcp-like_dom"/>
</dbReference>
<dbReference type="AlphaFoldDB" id="A0A1F5SGD1"/>
<keyword evidence="4 6" id="KW-0012">Acyltransferase</keyword>
<proteinExistence type="inferred from homology"/>
<dbReference type="GO" id="GO:0002949">
    <property type="term" value="P:tRNA threonylcarbamoyladenosine modification"/>
    <property type="evidence" value="ECO:0007669"/>
    <property type="project" value="UniProtKB-UniRule"/>
</dbReference>
<comment type="caution">
    <text evidence="8">The sequence shown here is derived from an EMBL/GenBank/DDBJ whole genome shotgun (WGS) entry which is preliminary data.</text>
</comment>
<dbReference type="PANTHER" id="PTHR11735:SF6">
    <property type="entry name" value="TRNA N6-ADENOSINE THREONYLCARBAMOYLTRANSFERASE, MITOCHONDRIAL"/>
    <property type="match status" value="1"/>
</dbReference>
<keyword evidence="2 6" id="KW-0819">tRNA processing</keyword>
<dbReference type="GO" id="GO:0061711">
    <property type="term" value="F:tRNA N(6)-L-threonylcarbamoyladenine synthase activity"/>
    <property type="evidence" value="ECO:0007669"/>
    <property type="project" value="UniProtKB-EC"/>
</dbReference>